<keyword evidence="2" id="KW-1185">Reference proteome</keyword>
<sequence>RARLPRHAIFAGGAPTPASHQAWLDGLPEIRIYTADYPMRHRPVRFLLADATIVQRTLKGRFVGRRTTVRSAAAIVLGRWRPELHRGGTVQRLVFADVRRDASGRLLAMAERLIVPGPRRATTQVGKTLRGRFVADGALAGRRVISLSFTSGGDVFIPNAVSPGLTAIDAEPRRMWEAREGGRGIFAGRSRRGRGLRANRADEQAYLSVRLADGSSETLGRMRNRVGRSRIRRLPFTAAVLVHIATPLARRAVRRFVRRGPEARIAEVADALAMTRAARDTLTLDHNSVRPLVWGDLAKVSDDATYGVVLRR</sequence>
<comment type="caution">
    <text evidence="1">The sequence shown here is derived from an EMBL/GenBank/DDBJ whole genome shotgun (WGS) entry which is preliminary data.</text>
</comment>
<proteinExistence type="predicted"/>
<feature type="non-terminal residue" evidence="1">
    <location>
        <position position="1"/>
    </location>
</feature>
<name>A0A327JTZ2_9BRAD</name>
<dbReference type="Proteomes" id="UP000248863">
    <property type="component" value="Unassembled WGS sequence"/>
</dbReference>
<reference evidence="1 2" key="1">
    <citation type="submission" date="2017-07" db="EMBL/GenBank/DDBJ databases">
        <title>Draft Genome Sequences of Select Purple Nonsulfur Bacteria.</title>
        <authorList>
            <person name="Lasarre B."/>
            <person name="Mckinlay J.B."/>
        </authorList>
    </citation>
    <scope>NUCLEOTIDE SEQUENCE [LARGE SCALE GENOMIC DNA]</scope>
    <source>
        <strain evidence="1 2">DSM 11907</strain>
    </source>
</reference>
<gene>
    <name evidence="1" type="ORF">CH338_28100</name>
</gene>
<dbReference type="AlphaFoldDB" id="A0A327JTZ2"/>
<dbReference type="RefSeq" id="WP_170146088.1">
    <property type="nucleotide sequence ID" value="NZ_NPEU01000645.1"/>
</dbReference>
<organism evidence="1 2">
    <name type="scientific">Rhodoplanes elegans</name>
    <dbReference type="NCBI Taxonomy" id="29408"/>
    <lineage>
        <taxon>Bacteria</taxon>
        <taxon>Pseudomonadati</taxon>
        <taxon>Pseudomonadota</taxon>
        <taxon>Alphaproteobacteria</taxon>
        <taxon>Hyphomicrobiales</taxon>
        <taxon>Nitrobacteraceae</taxon>
        <taxon>Rhodoplanes</taxon>
    </lineage>
</organism>
<dbReference type="EMBL" id="NPEU01000645">
    <property type="protein sequence ID" value="RAI29949.1"/>
    <property type="molecule type" value="Genomic_DNA"/>
</dbReference>
<evidence type="ECO:0000313" key="2">
    <source>
        <dbReference type="Proteomes" id="UP000248863"/>
    </source>
</evidence>
<protein>
    <submittedName>
        <fullName evidence="1">Uncharacterized protein</fullName>
    </submittedName>
</protein>
<evidence type="ECO:0000313" key="1">
    <source>
        <dbReference type="EMBL" id="RAI29949.1"/>
    </source>
</evidence>
<accession>A0A327JTZ2</accession>